<evidence type="ECO:0000256" key="4">
    <source>
        <dbReference type="ARBA" id="ARBA00022723"/>
    </source>
</evidence>
<dbReference type="CDD" id="cd00207">
    <property type="entry name" value="fer2"/>
    <property type="match status" value="1"/>
</dbReference>
<comment type="similarity">
    <text evidence="1">Belongs to the 2Fe2S plant-type ferredoxin family.</text>
</comment>
<dbReference type="PROSITE" id="PS00197">
    <property type="entry name" value="2FE2S_FER_1"/>
    <property type="match status" value="1"/>
</dbReference>
<organism evidence="10 11">
    <name type="scientific">Niallia endozanthoxylica</name>
    <dbReference type="NCBI Taxonomy" id="2036016"/>
    <lineage>
        <taxon>Bacteria</taxon>
        <taxon>Bacillati</taxon>
        <taxon>Bacillota</taxon>
        <taxon>Bacilli</taxon>
        <taxon>Bacillales</taxon>
        <taxon>Bacillaceae</taxon>
        <taxon>Niallia</taxon>
    </lineage>
</organism>
<evidence type="ECO:0000256" key="3">
    <source>
        <dbReference type="ARBA" id="ARBA00022714"/>
    </source>
</evidence>
<name>A0A5J5HX77_9BACI</name>
<dbReference type="GO" id="GO:0051537">
    <property type="term" value="F:2 iron, 2 sulfur cluster binding"/>
    <property type="evidence" value="ECO:0007669"/>
    <property type="project" value="UniProtKB-KW"/>
</dbReference>
<dbReference type="Pfam" id="PF00111">
    <property type="entry name" value="Fer2"/>
    <property type="match status" value="1"/>
</dbReference>
<dbReference type="PROSITE" id="PS51085">
    <property type="entry name" value="2FE2S_FER_2"/>
    <property type="match status" value="1"/>
</dbReference>
<keyword evidence="2" id="KW-0813">Transport</keyword>
<dbReference type="AlphaFoldDB" id="A0A5J5HX77"/>
<comment type="cofactor">
    <cofactor evidence="8">
        <name>[2Fe-2S] cluster</name>
        <dbReference type="ChEBI" id="CHEBI:190135"/>
    </cofactor>
</comment>
<dbReference type="GO" id="GO:0046872">
    <property type="term" value="F:metal ion binding"/>
    <property type="evidence" value="ECO:0007669"/>
    <property type="project" value="UniProtKB-KW"/>
</dbReference>
<dbReference type="PANTHER" id="PTHR43112:SF3">
    <property type="entry name" value="FERREDOXIN-2, CHLOROPLASTIC"/>
    <property type="match status" value="1"/>
</dbReference>
<keyword evidence="7" id="KW-0411">Iron-sulfur</keyword>
<dbReference type="InterPro" id="IPR012675">
    <property type="entry name" value="Beta-grasp_dom_sf"/>
</dbReference>
<evidence type="ECO:0000259" key="9">
    <source>
        <dbReference type="PROSITE" id="PS51085"/>
    </source>
</evidence>
<dbReference type="RefSeq" id="WP_150439367.1">
    <property type="nucleotide sequence ID" value="NZ_VYKL01000015.1"/>
</dbReference>
<keyword evidence="5" id="KW-0249">Electron transport</keyword>
<comment type="caution">
    <text evidence="10">The sequence shown here is derived from an EMBL/GenBank/DDBJ whole genome shotgun (WGS) entry which is preliminary data.</text>
</comment>
<sequence>MFKININSQSFLCSNENNLVQAARAQMVKVPCACVGGGCGICKVKVISGQYEMDTYAKSALSDEEAEKGYVLLCKTRPLSDLQIELIS</sequence>
<keyword evidence="3" id="KW-0001">2Fe-2S</keyword>
<dbReference type="InterPro" id="IPR006058">
    <property type="entry name" value="2Fe2S_fd_BS"/>
</dbReference>
<dbReference type="EMBL" id="VYKL01000015">
    <property type="protein sequence ID" value="KAA9025712.1"/>
    <property type="molecule type" value="Genomic_DNA"/>
</dbReference>
<dbReference type="InterPro" id="IPR036010">
    <property type="entry name" value="2Fe-2S_ferredoxin-like_sf"/>
</dbReference>
<feature type="domain" description="2Fe-2S ferredoxin-type" evidence="9">
    <location>
        <begin position="2"/>
        <end position="88"/>
    </location>
</feature>
<evidence type="ECO:0000256" key="1">
    <source>
        <dbReference type="ARBA" id="ARBA00007874"/>
    </source>
</evidence>
<accession>A0A5J5HX77</accession>
<evidence type="ECO:0000313" key="10">
    <source>
        <dbReference type="EMBL" id="KAA9025712.1"/>
    </source>
</evidence>
<dbReference type="SUPFAM" id="SSF54292">
    <property type="entry name" value="2Fe-2S ferredoxin-like"/>
    <property type="match status" value="1"/>
</dbReference>
<evidence type="ECO:0000256" key="8">
    <source>
        <dbReference type="ARBA" id="ARBA00034078"/>
    </source>
</evidence>
<gene>
    <name evidence="10" type="ORF">F4V44_07420</name>
</gene>
<proteinExistence type="inferred from homology"/>
<evidence type="ECO:0000256" key="5">
    <source>
        <dbReference type="ARBA" id="ARBA00022982"/>
    </source>
</evidence>
<keyword evidence="6" id="KW-0408">Iron</keyword>
<reference evidence="10 11" key="1">
    <citation type="submission" date="2019-09" db="EMBL/GenBank/DDBJ databases">
        <title>Whole genome sequences of isolates from the Mars Exploration Rovers.</title>
        <authorList>
            <person name="Seuylemezian A."/>
            <person name="Vaishampayan P."/>
        </authorList>
    </citation>
    <scope>NUCLEOTIDE SEQUENCE [LARGE SCALE GENOMIC DNA]</scope>
    <source>
        <strain evidence="10 11">MER_TA_151</strain>
    </source>
</reference>
<keyword evidence="4" id="KW-0479">Metal-binding</keyword>
<evidence type="ECO:0000256" key="6">
    <source>
        <dbReference type="ARBA" id="ARBA00023004"/>
    </source>
</evidence>
<evidence type="ECO:0000256" key="2">
    <source>
        <dbReference type="ARBA" id="ARBA00022448"/>
    </source>
</evidence>
<evidence type="ECO:0000313" key="11">
    <source>
        <dbReference type="Proteomes" id="UP000326671"/>
    </source>
</evidence>
<evidence type="ECO:0000256" key="7">
    <source>
        <dbReference type="ARBA" id="ARBA00023014"/>
    </source>
</evidence>
<dbReference type="Gene3D" id="3.10.20.30">
    <property type="match status" value="1"/>
</dbReference>
<protein>
    <submittedName>
        <fullName evidence="10">2Fe-2S iron-sulfur cluster binding domain-containing protein</fullName>
    </submittedName>
</protein>
<dbReference type="Proteomes" id="UP000326671">
    <property type="component" value="Unassembled WGS sequence"/>
</dbReference>
<dbReference type="OrthoDB" id="9810588at2"/>
<dbReference type="InterPro" id="IPR001041">
    <property type="entry name" value="2Fe-2S_ferredoxin-type"/>
</dbReference>
<dbReference type="PANTHER" id="PTHR43112">
    <property type="entry name" value="FERREDOXIN"/>
    <property type="match status" value="1"/>
</dbReference>
<keyword evidence="11" id="KW-1185">Reference proteome</keyword>